<dbReference type="EMBL" id="AP014958">
    <property type="protein sequence ID" value="BAS79484.1"/>
    <property type="molecule type" value="Genomic_DNA"/>
</dbReference>
<reference evidence="2 3" key="3">
    <citation type="journal article" date="2013" name="Rice">
        <title>Improvement of the Oryza sativa Nipponbare reference genome using next generation sequence and optical map data.</title>
        <authorList>
            <person name="Kawahara Y."/>
            <person name="de la Bastide M."/>
            <person name="Hamilton J.P."/>
            <person name="Kanamori H."/>
            <person name="McCombie W.R."/>
            <person name="Ouyang S."/>
            <person name="Schwartz D.C."/>
            <person name="Tanaka T."/>
            <person name="Wu J."/>
            <person name="Zhou S."/>
            <person name="Childs K.L."/>
            <person name="Davidson R.M."/>
            <person name="Lin H."/>
            <person name="Quesada-Ocampo L."/>
            <person name="Vaillancourt B."/>
            <person name="Sakai H."/>
            <person name="Lee S.S."/>
            <person name="Kim J."/>
            <person name="Numa H."/>
            <person name="Itoh T."/>
            <person name="Buell C.R."/>
            <person name="Matsumoto T."/>
        </authorList>
    </citation>
    <scope>NUCLEOTIDE SEQUENCE [LARGE SCALE GENOMIC DNA]</scope>
    <source>
        <strain evidence="3">cv. Nipponbare</strain>
    </source>
</reference>
<feature type="compositionally biased region" description="Low complexity" evidence="1">
    <location>
        <begin position="16"/>
        <end position="25"/>
    </location>
</feature>
<reference evidence="2 3" key="2">
    <citation type="journal article" date="2013" name="Plant Cell Physiol.">
        <title>Rice Annotation Project Database (RAP-DB): an integrative and interactive database for rice genomics.</title>
        <authorList>
            <person name="Sakai H."/>
            <person name="Lee S.S."/>
            <person name="Tanaka T."/>
            <person name="Numa H."/>
            <person name="Kim J."/>
            <person name="Kawahara Y."/>
            <person name="Wakimoto H."/>
            <person name="Yang C.C."/>
            <person name="Iwamoto M."/>
            <person name="Abe T."/>
            <person name="Yamada Y."/>
            <person name="Muto A."/>
            <person name="Inokuchi H."/>
            <person name="Ikemura T."/>
            <person name="Matsumoto T."/>
            <person name="Sasaki T."/>
            <person name="Itoh T."/>
        </authorList>
    </citation>
    <scope>NUCLEOTIDE SEQUENCE [LARGE SCALE GENOMIC DNA]</scope>
    <source>
        <strain evidence="3">cv. Nipponbare</strain>
    </source>
</reference>
<feature type="compositionally biased region" description="Basic and acidic residues" evidence="1">
    <location>
        <begin position="39"/>
        <end position="64"/>
    </location>
</feature>
<dbReference type="Proteomes" id="UP000059680">
    <property type="component" value="Chromosome 2"/>
</dbReference>
<sequence length="138" mass="15403">RAPTNLPGISLRESTAKAASASSGSRGWKSNTSACKQPRHGEDDREISRNRGERRGRGREERIGWADLGSGRVGPEEHHEVLQVPEAQRVARRHQGLGRALRPSQGHRRDVHGGGVPPRRRRRRQRGGHRHCVSRGRS</sequence>
<feature type="non-terminal residue" evidence="2">
    <location>
        <position position="1"/>
    </location>
</feature>
<evidence type="ECO:0000313" key="2">
    <source>
        <dbReference type="EMBL" id="BAS79484.1"/>
    </source>
</evidence>
<evidence type="ECO:0000313" key="3">
    <source>
        <dbReference type="Proteomes" id="UP000059680"/>
    </source>
</evidence>
<accession>A0A0P0VL08</accession>
<dbReference type="InParanoid" id="A0A0P0VL08"/>
<keyword evidence="3" id="KW-1185">Reference proteome</keyword>
<organism evidence="2 3">
    <name type="scientific">Oryza sativa subsp. japonica</name>
    <name type="common">Rice</name>
    <dbReference type="NCBI Taxonomy" id="39947"/>
    <lineage>
        <taxon>Eukaryota</taxon>
        <taxon>Viridiplantae</taxon>
        <taxon>Streptophyta</taxon>
        <taxon>Embryophyta</taxon>
        <taxon>Tracheophyta</taxon>
        <taxon>Spermatophyta</taxon>
        <taxon>Magnoliopsida</taxon>
        <taxon>Liliopsida</taxon>
        <taxon>Poales</taxon>
        <taxon>Poaceae</taxon>
        <taxon>BOP clade</taxon>
        <taxon>Oryzoideae</taxon>
        <taxon>Oryzeae</taxon>
        <taxon>Oryzinae</taxon>
        <taxon>Oryza</taxon>
        <taxon>Oryza sativa</taxon>
    </lineage>
</organism>
<dbReference type="PaxDb" id="39947-A0A0P0VL08"/>
<name>A0A0P0VL08_ORYSJ</name>
<reference evidence="3" key="1">
    <citation type="journal article" date="2005" name="Nature">
        <title>The map-based sequence of the rice genome.</title>
        <authorList>
            <consortium name="International rice genome sequencing project (IRGSP)"/>
            <person name="Matsumoto T."/>
            <person name="Wu J."/>
            <person name="Kanamori H."/>
            <person name="Katayose Y."/>
            <person name="Fujisawa M."/>
            <person name="Namiki N."/>
            <person name="Mizuno H."/>
            <person name="Yamamoto K."/>
            <person name="Antonio B.A."/>
            <person name="Baba T."/>
            <person name="Sakata K."/>
            <person name="Nagamura Y."/>
            <person name="Aoki H."/>
            <person name="Arikawa K."/>
            <person name="Arita K."/>
            <person name="Bito T."/>
            <person name="Chiden Y."/>
            <person name="Fujitsuka N."/>
            <person name="Fukunaka R."/>
            <person name="Hamada M."/>
            <person name="Harada C."/>
            <person name="Hayashi A."/>
            <person name="Hijishita S."/>
            <person name="Honda M."/>
            <person name="Hosokawa S."/>
            <person name="Ichikawa Y."/>
            <person name="Idonuma A."/>
            <person name="Iijima M."/>
            <person name="Ikeda M."/>
            <person name="Ikeno M."/>
            <person name="Ito K."/>
            <person name="Ito S."/>
            <person name="Ito T."/>
            <person name="Ito Y."/>
            <person name="Ito Y."/>
            <person name="Iwabuchi A."/>
            <person name="Kamiya K."/>
            <person name="Karasawa W."/>
            <person name="Kurita K."/>
            <person name="Katagiri S."/>
            <person name="Kikuta A."/>
            <person name="Kobayashi H."/>
            <person name="Kobayashi N."/>
            <person name="Machita K."/>
            <person name="Maehara T."/>
            <person name="Masukawa M."/>
            <person name="Mizubayashi T."/>
            <person name="Mukai Y."/>
            <person name="Nagasaki H."/>
            <person name="Nagata Y."/>
            <person name="Naito S."/>
            <person name="Nakashima M."/>
            <person name="Nakama Y."/>
            <person name="Nakamichi Y."/>
            <person name="Nakamura M."/>
            <person name="Meguro A."/>
            <person name="Negishi M."/>
            <person name="Ohta I."/>
            <person name="Ohta T."/>
            <person name="Okamoto M."/>
            <person name="Ono N."/>
            <person name="Saji S."/>
            <person name="Sakaguchi M."/>
            <person name="Sakai K."/>
            <person name="Shibata M."/>
            <person name="Shimokawa T."/>
            <person name="Song J."/>
            <person name="Takazaki Y."/>
            <person name="Terasawa K."/>
            <person name="Tsugane M."/>
            <person name="Tsuji K."/>
            <person name="Ueda S."/>
            <person name="Waki K."/>
            <person name="Yamagata H."/>
            <person name="Yamamoto M."/>
            <person name="Yamamoto S."/>
            <person name="Yamane H."/>
            <person name="Yoshiki S."/>
            <person name="Yoshihara R."/>
            <person name="Yukawa K."/>
            <person name="Zhong H."/>
            <person name="Yano M."/>
            <person name="Yuan Q."/>
            <person name="Ouyang S."/>
            <person name="Liu J."/>
            <person name="Jones K.M."/>
            <person name="Gansberger K."/>
            <person name="Moffat K."/>
            <person name="Hill J."/>
            <person name="Bera J."/>
            <person name="Fadrosh D."/>
            <person name="Jin S."/>
            <person name="Johri S."/>
            <person name="Kim M."/>
            <person name="Overton L."/>
            <person name="Reardon M."/>
            <person name="Tsitrin T."/>
            <person name="Vuong H."/>
            <person name="Weaver B."/>
            <person name="Ciecko A."/>
            <person name="Tallon L."/>
            <person name="Jackson J."/>
            <person name="Pai G."/>
            <person name="Aken S.V."/>
            <person name="Utterback T."/>
            <person name="Reidmuller S."/>
            <person name="Feldblyum T."/>
            <person name="Hsiao J."/>
            <person name="Zismann V."/>
            <person name="Iobst S."/>
            <person name="de Vazeille A.R."/>
            <person name="Buell C.R."/>
            <person name="Ying K."/>
            <person name="Li Y."/>
            <person name="Lu T."/>
            <person name="Huang Y."/>
            <person name="Zhao Q."/>
            <person name="Feng Q."/>
            <person name="Zhang L."/>
            <person name="Zhu J."/>
            <person name="Weng Q."/>
            <person name="Mu J."/>
            <person name="Lu Y."/>
            <person name="Fan D."/>
            <person name="Liu Y."/>
            <person name="Guan J."/>
            <person name="Zhang Y."/>
            <person name="Yu S."/>
            <person name="Liu X."/>
            <person name="Zhang Y."/>
            <person name="Hong G."/>
            <person name="Han B."/>
            <person name="Choisne N."/>
            <person name="Demange N."/>
            <person name="Orjeda G."/>
            <person name="Samain S."/>
            <person name="Cattolico L."/>
            <person name="Pelletier E."/>
            <person name="Couloux A."/>
            <person name="Segurens B."/>
            <person name="Wincker P."/>
            <person name="D'Hont A."/>
            <person name="Scarpelli C."/>
            <person name="Weissenbach J."/>
            <person name="Salanoubat M."/>
            <person name="Quetier F."/>
            <person name="Yu Y."/>
            <person name="Kim H.R."/>
            <person name="Rambo T."/>
            <person name="Currie J."/>
            <person name="Collura K."/>
            <person name="Luo M."/>
            <person name="Yang T."/>
            <person name="Ammiraju J.S.S."/>
            <person name="Engler F."/>
            <person name="Soderlund C."/>
            <person name="Wing R.A."/>
            <person name="Palmer L.E."/>
            <person name="de la Bastide M."/>
            <person name="Spiegel L."/>
            <person name="Nascimento L."/>
            <person name="Zutavern T."/>
            <person name="O'Shaughnessy A."/>
            <person name="Dike S."/>
            <person name="Dedhia N."/>
            <person name="Preston R."/>
            <person name="Balija V."/>
            <person name="McCombie W.R."/>
            <person name="Chow T."/>
            <person name="Chen H."/>
            <person name="Chung M."/>
            <person name="Chen C."/>
            <person name="Shaw J."/>
            <person name="Wu H."/>
            <person name="Hsiao K."/>
            <person name="Chao Y."/>
            <person name="Chu M."/>
            <person name="Cheng C."/>
            <person name="Hour A."/>
            <person name="Lee P."/>
            <person name="Lin S."/>
            <person name="Lin Y."/>
            <person name="Liou J."/>
            <person name="Liu S."/>
            <person name="Hsing Y."/>
            <person name="Raghuvanshi S."/>
            <person name="Mohanty A."/>
            <person name="Bharti A.K."/>
            <person name="Gaur A."/>
            <person name="Gupta V."/>
            <person name="Kumar D."/>
            <person name="Ravi V."/>
            <person name="Vij S."/>
            <person name="Kapur A."/>
            <person name="Khurana P."/>
            <person name="Khurana P."/>
            <person name="Khurana J.P."/>
            <person name="Tyagi A.K."/>
            <person name="Gaikwad K."/>
            <person name="Singh A."/>
            <person name="Dalal V."/>
            <person name="Srivastava S."/>
            <person name="Dixit A."/>
            <person name="Pal A.K."/>
            <person name="Ghazi I.A."/>
            <person name="Yadav M."/>
            <person name="Pandit A."/>
            <person name="Bhargava A."/>
            <person name="Sureshbabu K."/>
            <person name="Batra K."/>
            <person name="Sharma T.R."/>
            <person name="Mohapatra T."/>
            <person name="Singh N.K."/>
            <person name="Messing J."/>
            <person name="Nelson A.B."/>
            <person name="Fuks G."/>
            <person name="Kavchok S."/>
            <person name="Keizer G."/>
            <person name="Linton E."/>
            <person name="Llaca V."/>
            <person name="Song R."/>
            <person name="Tanyolac B."/>
            <person name="Young S."/>
            <person name="Ho-Il K."/>
            <person name="Hahn J.H."/>
            <person name="Sangsakoo G."/>
            <person name="Vanavichit A."/>
            <person name="de Mattos Luiz.A.T."/>
            <person name="Zimmer P.D."/>
            <person name="Malone G."/>
            <person name="Dellagostin O."/>
            <person name="de Oliveira A.C."/>
            <person name="Bevan M."/>
            <person name="Bancroft I."/>
            <person name="Minx P."/>
            <person name="Cordum H."/>
            <person name="Wilson R."/>
            <person name="Cheng Z."/>
            <person name="Jin W."/>
            <person name="Jiang J."/>
            <person name="Leong S.A."/>
            <person name="Iwama H."/>
            <person name="Gojobori T."/>
            <person name="Itoh T."/>
            <person name="Niimura Y."/>
            <person name="Fujii Y."/>
            <person name="Habara T."/>
            <person name="Sakai H."/>
            <person name="Sato Y."/>
            <person name="Wilson G."/>
            <person name="Kumar K."/>
            <person name="McCouch S."/>
            <person name="Juretic N."/>
            <person name="Hoen D."/>
            <person name="Wright S."/>
            <person name="Bruskiewich R."/>
            <person name="Bureau T."/>
            <person name="Miyao A."/>
            <person name="Hirochika H."/>
            <person name="Nishikawa T."/>
            <person name="Kadowaki K."/>
            <person name="Sugiura M."/>
            <person name="Burr B."/>
            <person name="Sasaki T."/>
        </authorList>
    </citation>
    <scope>NUCLEOTIDE SEQUENCE [LARGE SCALE GENOMIC DNA]</scope>
    <source>
        <strain evidence="3">cv. Nipponbare</strain>
    </source>
</reference>
<gene>
    <name evidence="2" type="ordered locus">Os02g0588550</name>
    <name evidence="2" type="ORF">OSNPB_020588550</name>
</gene>
<dbReference type="Gramene" id="Os02t0588550-00">
    <property type="protein sequence ID" value="Os02t0588550-00"/>
    <property type="gene ID" value="Os02g0588550"/>
</dbReference>
<evidence type="ECO:0000256" key="1">
    <source>
        <dbReference type="SAM" id="MobiDB-lite"/>
    </source>
</evidence>
<feature type="compositionally biased region" description="Basic residues" evidence="1">
    <location>
        <begin position="118"/>
        <end position="138"/>
    </location>
</feature>
<dbReference type="AlphaFoldDB" id="A0A0P0VL08"/>
<proteinExistence type="predicted"/>
<protein>
    <submittedName>
        <fullName evidence="2">Os02g0588550 protein</fullName>
    </submittedName>
</protein>
<feature type="region of interest" description="Disordered" evidence="1">
    <location>
        <begin position="1"/>
        <end position="138"/>
    </location>
</feature>